<gene>
    <name evidence="3" type="ORF">Q7X28_03475</name>
</gene>
<keyword evidence="4" id="KW-1185">Reference proteome</keyword>
<evidence type="ECO:0000256" key="1">
    <source>
        <dbReference type="SAM" id="MobiDB-lite"/>
    </source>
</evidence>
<dbReference type="GO" id="GO:0016020">
    <property type="term" value="C:membrane"/>
    <property type="evidence" value="ECO:0007669"/>
    <property type="project" value="InterPro"/>
</dbReference>
<organism evidence="3 4">
    <name type="scientific">Tsukamurella strandjordii</name>
    <dbReference type="NCBI Taxonomy" id="147577"/>
    <lineage>
        <taxon>Bacteria</taxon>
        <taxon>Bacillati</taxon>
        <taxon>Actinomycetota</taxon>
        <taxon>Actinomycetes</taxon>
        <taxon>Mycobacteriales</taxon>
        <taxon>Tsukamurellaceae</taxon>
        <taxon>Tsukamurella</taxon>
    </lineage>
</organism>
<feature type="transmembrane region" description="Helical" evidence="2">
    <location>
        <begin position="89"/>
        <end position="113"/>
    </location>
</feature>
<comment type="caution">
    <text evidence="3">The sequence shown here is derived from an EMBL/GenBank/DDBJ whole genome shotgun (WGS) entry which is preliminary data.</text>
</comment>
<dbReference type="RefSeq" id="WP_220656794.1">
    <property type="nucleotide sequence ID" value="NZ_CBCSFC010000028.1"/>
</dbReference>
<feature type="region of interest" description="Disordered" evidence="1">
    <location>
        <begin position="350"/>
        <end position="371"/>
    </location>
</feature>
<feature type="transmembrane region" description="Helical" evidence="2">
    <location>
        <begin position="238"/>
        <end position="256"/>
    </location>
</feature>
<proteinExistence type="predicted"/>
<sequence>MSGGFIVNPLHRHWCLCVAATVVLALALSGLAMPGAWLVGATVAAGLVAVLGGGELKPARAVLRPAQSIVGIMAAAPLAAVGFDTARGYFAVSAVVSASTLALCLGCAAVVFWRGRGTISRATAVLSTLAGGASGISTMAAELDVDHRYVAFSQYLRLVIVTITLPFVLVAVGLHAGPTHSTGPSMSWQSVIAVVAVIGLAGLCGERMRMPAPYLLAPLVATVGLELLLPSLRFDLPFPITAAAYAVIGWQAGGSFTRSSMRLFLRLLPITLALIAVMIAACFALAFGVAMWLDIPLGEAYLATSPGGIYAVMATAADTGSGPVVSTLQVIRLLTMVLAAAIAARVLAAPPASPTPRSSSRPVTERKLQHG</sequence>
<dbReference type="PANTHER" id="PTHR38457:SF1">
    <property type="entry name" value="REGULATOR ABRB-RELATED"/>
    <property type="match status" value="1"/>
</dbReference>
<name>A0AA90N8J4_9ACTN</name>
<dbReference type="GO" id="GO:0010468">
    <property type="term" value="P:regulation of gene expression"/>
    <property type="evidence" value="ECO:0007669"/>
    <property type="project" value="InterPro"/>
</dbReference>
<dbReference type="EMBL" id="JAUTIX010000001">
    <property type="protein sequence ID" value="MDP0396978.1"/>
    <property type="molecule type" value="Genomic_DNA"/>
</dbReference>
<dbReference type="Pfam" id="PF05145">
    <property type="entry name" value="AbrB"/>
    <property type="match status" value="1"/>
</dbReference>
<feature type="transmembrane region" description="Helical" evidence="2">
    <location>
        <begin position="37"/>
        <end position="54"/>
    </location>
</feature>
<feature type="compositionally biased region" description="Low complexity" evidence="1">
    <location>
        <begin position="350"/>
        <end position="362"/>
    </location>
</feature>
<feature type="transmembrane region" description="Helical" evidence="2">
    <location>
        <begin position="186"/>
        <end position="205"/>
    </location>
</feature>
<feature type="transmembrane region" description="Helical" evidence="2">
    <location>
        <begin position="66"/>
        <end position="83"/>
    </location>
</feature>
<dbReference type="PIRSF" id="PIRSF038991">
    <property type="entry name" value="Protein_AbrB"/>
    <property type="match status" value="1"/>
</dbReference>
<keyword evidence="2" id="KW-0812">Transmembrane</keyword>
<dbReference type="InterPro" id="IPR007820">
    <property type="entry name" value="AbrB_fam"/>
</dbReference>
<keyword evidence="2" id="KW-1133">Transmembrane helix</keyword>
<dbReference type="PANTHER" id="PTHR38457">
    <property type="entry name" value="REGULATOR ABRB-RELATED"/>
    <property type="match status" value="1"/>
</dbReference>
<evidence type="ECO:0000313" key="4">
    <source>
        <dbReference type="Proteomes" id="UP001178281"/>
    </source>
</evidence>
<feature type="transmembrane region" description="Helical" evidence="2">
    <location>
        <begin position="330"/>
        <end position="348"/>
    </location>
</feature>
<keyword evidence="2" id="KW-0472">Membrane</keyword>
<protein>
    <submittedName>
        <fullName evidence="3">AbrB family transcriptional regulator</fullName>
    </submittedName>
</protein>
<feature type="transmembrane region" description="Helical" evidence="2">
    <location>
        <begin position="155"/>
        <end position="174"/>
    </location>
</feature>
<dbReference type="NCBIfam" id="TIGR03082">
    <property type="entry name" value="Gneg_AbrB_dup"/>
    <property type="match status" value="1"/>
</dbReference>
<evidence type="ECO:0000256" key="2">
    <source>
        <dbReference type="SAM" id="Phobius"/>
    </source>
</evidence>
<feature type="transmembrane region" description="Helical" evidence="2">
    <location>
        <begin position="212"/>
        <end position="232"/>
    </location>
</feature>
<dbReference type="InterPro" id="IPR017516">
    <property type="entry name" value="AbrB_dup"/>
</dbReference>
<accession>A0AA90N8J4</accession>
<dbReference type="AlphaFoldDB" id="A0AA90N8J4"/>
<reference evidence="3" key="1">
    <citation type="submission" date="2023-08" db="EMBL/GenBank/DDBJ databases">
        <title>The draft genome of Tsukamurella strandjordii strain 050030.</title>
        <authorList>
            <person name="Zhao F."/>
            <person name="Feng Y."/>
            <person name="Zong Z."/>
        </authorList>
    </citation>
    <scope>NUCLEOTIDE SEQUENCE</scope>
    <source>
        <strain evidence="3">050030</strain>
    </source>
</reference>
<feature type="transmembrane region" description="Helical" evidence="2">
    <location>
        <begin position="268"/>
        <end position="293"/>
    </location>
</feature>
<dbReference type="Proteomes" id="UP001178281">
    <property type="component" value="Unassembled WGS sequence"/>
</dbReference>
<feature type="transmembrane region" description="Helical" evidence="2">
    <location>
        <begin position="12"/>
        <end position="31"/>
    </location>
</feature>
<evidence type="ECO:0000313" key="3">
    <source>
        <dbReference type="EMBL" id="MDP0396978.1"/>
    </source>
</evidence>